<evidence type="ECO:0000256" key="8">
    <source>
        <dbReference type="ARBA" id="ARBA00023172"/>
    </source>
</evidence>
<keyword evidence="4 12" id="KW-0347">Helicase</keyword>
<comment type="caution">
    <text evidence="15">The sequence shown here is derived from an EMBL/GenBank/DDBJ whole genome shotgun (WGS) entry which is preliminary data.</text>
</comment>
<dbReference type="SUPFAM" id="SSF52540">
    <property type="entry name" value="P-loop containing nucleoside triphosphate hydrolases"/>
    <property type="match status" value="2"/>
</dbReference>
<evidence type="ECO:0000313" key="15">
    <source>
        <dbReference type="EMBL" id="KAF5336912.1"/>
    </source>
</evidence>
<evidence type="ECO:0000313" key="16">
    <source>
        <dbReference type="Proteomes" id="UP000541558"/>
    </source>
</evidence>
<keyword evidence="2 12" id="KW-0227">DNA damage</keyword>
<dbReference type="InterPro" id="IPR010285">
    <property type="entry name" value="DNA_helicase_pif1-like_DEAD"/>
</dbReference>
<comment type="subcellular location">
    <subcellularLocation>
        <location evidence="12">Nucleus</location>
    </subcellularLocation>
    <subcellularLocation>
        <location evidence="12">Mitochondrion</location>
    </subcellularLocation>
</comment>
<feature type="DNA-binding region" evidence="12">
    <location>
        <begin position="590"/>
        <end position="609"/>
    </location>
</feature>
<evidence type="ECO:0000256" key="4">
    <source>
        <dbReference type="ARBA" id="ARBA00022806"/>
    </source>
</evidence>
<name>A0A8H5FHN3_9AGAR</name>
<evidence type="ECO:0000256" key="9">
    <source>
        <dbReference type="ARBA" id="ARBA00023204"/>
    </source>
</evidence>
<dbReference type="InterPro" id="IPR003593">
    <property type="entry name" value="AAA+_ATPase"/>
</dbReference>
<keyword evidence="9 12" id="KW-0234">DNA repair</keyword>
<dbReference type="CDD" id="cd18809">
    <property type="entry name" value="SF1_C_RecD"/>
    <property type="match status" value="1"/>
</dbReference>
<protein>
    <recommendedName>
        <fullName evidence="12">ATP-dependent DNA helicase PIF1</fullName>
        <ecNumber evidence="12">5.6.2.3</ecNumber>
    </recommendedName>
    <alternativeName>
        <fullName evidence="12">DNA 5'-3' helicase PIF1</fullName>
    </alternativeName>
    <alternativeName>
        <fullName evidence="12">DNA repair and recombination helicase PIF1</fullName>
    </alternativeName>
</protein>
<keyword evidence="5 12" id="KW-0067">ATP-binding</keyword>
<evidence type="ECO:0000256" key="7">
    <source>
        <dbReference type="ARBA" id="ARBA00023128"/>
    </source>
</evidence>
<dbReference type="GO" id="GO:0006310">
    <property type="term" value="P:DNA recombination"/>
    <property type="evidence" value="ECO:0007669"/>
    <property type="project" value="UniProtKB-UniRule"/>
</dbReference>
<keyword evidence="7 12" id="KW-0496">Mitochondrion</keyword>
<dbReference type="InterPro" id="IPR037056">
    <property type="entry name" value="RNase_H1_N_sf"/>
</dbReference>
<evidence type="ECO:0000256" key="6">
    <source>
        <dbReference type="ARBA" id="ARBA00023125"/>
    </source>
</evidence>
<dbReference type="HAMAP" id="MF_03176">
    <property type="entry name" value="PIF1"/>
    <property type="match status" value="1"/>
</dbReference>
<keyword evidence="1 12" id="KW-0547">Nucleotide-binding</keyword>
<sequence>MGVSLWRRHASDPDKFRLDCHGALGRIYPSNHQKLCGHMPKSKGPKFYAVLIGRGGPQVYTSWDEVSRYQGAVHKSFPTRKGAEEWLGRHPQSKTRQTISIPREIIVVSDSDDDEPPKQKKKKPEVIVIDSDSEDEPMPLVQPSPMNPVPPGKISTALAMSSMPPATAPPPVRPVLSPEQQAVLDKVIKGQSVFFTGSAGTGKSVLLREIIEQCGGRDSSIVAITATTGIASVNIGGCTIHSWAGVGLGADKVSSYTGKWLRNEQFLPIVRRWREVKTLIIDEISMLDGVLFDKLEAIARIMRRSELPFGGIQLVICGDFCQLPPISNKVNGIEIPAIFAFEASSWRQCVGHPTTLTKVFRQKDQAFVQILDEMRFGTLSPSTIATFKGLSRTVEYTDGIEPSELYSTRYEVLNANQARLNMLPGDSMKYFSDDRAGFNSEGKPIRADRMKQLLDKLVCQHYLELKVGAQVMLLKNLVQGKLVNGSIGKVVRFATLQEMNQEAKEAEKDKKKLPFQVDNNRLYPLVRFMNGIERLITPADFEITNAEDKMEARRIQVPLILAWALSIHKSQGQTLERVRVNLKRVFECGQAYVALSRATSLEHLQILEFDPGKVRVNQRVLDWYKGQEDDCSFDDDELDAIMASYSDY</sequence>
<dbReference type="Gene3D" id="3.40.50.300">
    <property type="entry name" value="P-loop containing nucleotide triphosphate hydrolases"/>
    <property type="match status" value="1"/>
</dbReference>
<dbReference type="InterPro" id="IPR048293">
    <property type="entry name" value="PIF1_RRM3_pfh1"/>
</dbReference>
<dbReference type="InterPro" id="IPR011320">
    <property type="entry name" value="RNase_H1_N"/>
</dbReference>
<dbReference type="GO" id="GO:0043139">
    <property type="term" value="F:5'-3' DNA helicase activity"/>
    <property type="evidence" value="ECO:0007669"/>
    <property type="project" value="UniProtKB-UniRule"/>
</dbReference>
<feature type="domain" description="AAA+ ATPase" evidence="14">
    <location>
        <begin position="189"/>
        <end position="313"/>
    </location>
</feature>
<comment type="similarity">
    <text evidence="12">Belongs to the helicase family. PIF1 subfamily.</text>
</comment>
<dbReference type="SMART" id="SM00382">
    <property type="entry name" value="AAA"/>
    <property type="match status" value="1"/>
</dbReference>
<dbReference type="GO" id="GO:0005524">
    <property type="term" value="F:ATP binding"/>
    <property type="evidence" value="ECO:0007669"/>
    <property type="project" value="UniProtKB-UniRule"/>
</dbReference>
<reference evidence="15 16" key="1">
    <citation type="journal article" date="2020" name="ISME J.">
        <title>Uncovering the hidden diversity of litter-decomposition mechanisms in mushroom-forming fungi.</title>
        <authorList>
            <person name="Floudas D."/>
            <person name="Bentzer J."/>
            <person name="Ahren D."/>
            <person name="Johansson T."/>
            <person name="Persson P."/>
            <person name="Tunlid A."/>
        </authorList>
    </citation>
    <scope>NUCLEOTIDE SEQUENCE [LARGE SCALE GENOMIC DNA]</scope>
    <source>
        <strain evidence="15 16">CBS 175.51</strain>
    </source>
</reference>
<dbReference type="Gene3D" id="3.40.970.10">
    <property type="entry name" value="Ribonuclease H1, N-terminal domain"/>
    <property type="match status" value="1"/>
</dbReference>
<dbReference type="SUPFAM" id="SSF55658">
    <property type="entry name" value="L9 N-domain-like"/>
    <property type="match status" value="1"/>
</dbReference>
<dbReference type="InterPro" id="IPR051055">
    <property type="entry name" value="PIF1_helicase"/>
</dbReference>
<keyword evidence="11 12" id="KW-0539">Nucleus</keyword>
<proteinExistence type="inferred from homology"/>
<dbReference type="InterPro" id="IPR049163">
    <property type="entry name" value="Pif1-like_2B_dom"/>
</dbReference>
<gene>
    <name evidence="12" type="primary">PIF1</name>
    <name evidence="15" type="ORF">D9611_003448</name>
</gene>
<dbReference type="GO" id="GO:0000723">
    <property type="term" value="P:telomere maintenance"/>
    <property type="evidence" value="ECO:0007669"/>
    <property type="project" value="InterPro"/>
</dbReference>
<comment type="subunit">
    <text evidence="12">Monomer.</text>
</comment>
<evidence type="ECO:0000256" key="12">
    <source>
        <dbReference type="HAMAP-Rule" id="MF_03176"/>
    </source>
</evidence>
<dbReference type="InterPro" id="IPR009027">
    <property type="entry name" value="Ribosomal_bL9/RNase_H1_N"/>
</dbReference>
<keyword evidence="6 12" id="KW-0238">DNA-binding</keyword>
<dbReference type="GO" id="GO:0005739">
    <property type="term" value="C:mitochondrion"/>
    <property type="evidence" value="ECO:0007669"/>
    <property type="project" value="UniProtKB-SubCell"/>
</dbReference>
<dbReference type="EMBL" id="JAACJK010000057">
    <property type="protein sequence ID" value="KAF5336912.1"/>
    <property type="molecule type" value="Genomic_DNA"/>
</dbReference>
<feature type="region of interest" description="Disordered" evidence="13">
    <location>
        <begin position="106"/>
        <end position="126"/>
    </location>
</feature>
<evidence type="ECO:0000256" key="10">
    <source>
        <dbReference type="ARBA" id="ARBA00023235"/>
    </source>
</evidence>
<dbReference type="Pfam" id="PF01693">
    <property type="entry name" value="Cauli_VI"/>
    <property type="match status" value="1"/>
</dbReference>
<dbReference type="InterPro" id="IPR027417">
    <property type="entry name" value="P-loop_NTPase"/>
</dbReference>
<dbReference type="Pfam" id="PF05970">
    <property type="entry name" value="PIF1"/>
    <property type="match status" value="1"/>
</dbReference>
<comment type="function">
    <text evidence="12">DNA-dependent ATPase and 5'-3' DNA helicase required for the maintenance of both mitochondrial and nuclear genome stability.</text>
</comment>
<comment type="cofactor">
    <cofactor evidence="12">
        <name>Mg(2+)</name>
        <dbReference type="ChEBI" id="CHEBI:18420"/>
    </cofactor>
</comment>
<feature type="binding site" evidence="12">
    <location>
        <begin position="197"/>
        <end position="204"/>
    </location>
    <ligand>
        <name>ATP</name>
        <dbReference type="ChEBI" id="CHEBI:30616"/>
    </ligand>
</feature>
<keyword evidence="3 12" id="KW-0378">Hydrolase</keyword>
<evidence type="ECO:0000256" key="13">
    <source>
        <dbReference type="SAM" id="MobiDB-lite"/>
    </source>
</evidence>
<dbReference type="Proteomes" id="UP000541558">
    <property type="component" value="Unassembled WGS sequence"/>
</dbReference>
<dbReference type="CDD" id="cd18037">
    <property type="entry name" value="DEXSc_Pif1_like"/>
    <property type="match status" value="1"/>
</dbReference>
<dbReference type="GO" id="GO:0016787">
    <property type="term" value="F:hydrolase activity"/>
    <property type="evidence" value="ECO:0007669"/>
    <property type="project" value="UniProtKB-KW"/>
</dbReference>
<dbReference type="AlphaFoldDB" id="A0A8H5FHN3"/>
<dbReference type="GO" id="GO:0003677">
    <property type="term" value="F:DNA binding"/>
    <property type="evidence" value="ECO:0007669"/>
    <property type="project" value="UniProtKB-KW"/>
</dbReference>
<accession>A0A8H5FHN3</accession>
<evidence type="ECO:0000256" key="11">
    <source>
        <dbReference type="ARBA" id="ARBA00023242"/>
    </source>
</evidence>
<keyword evidence="8 12" id="KW-0233">DNA recombination</keyword>
<dbReference type="PANTHER" id="PTHR47642:SF5">
    <property type="entry name" value="ATP-DEPENDENT DNA HELICASE"/>
    <property type="match status" value="1"/>
</dbReference>
<keyword evidence="16" id="KW-1185">Reference proteome</keyword>
<dbReference type="EC" id="5.6.2.3" evidence="12"/>
<dbReference type="GO" id="GO:0006281">
    <property type="term" value="P:DNA repair"/>
    <property type="evidence" value="ECO:0007669"/>
    <property type="project" value="UniProtKB-UniRule"/>
</dbReference>
<dbReference type="OrthoDB" id="432234at2759"/>
<evidence type="ECO:0000259" key="14">
    <source>
        <dbReference type="SMART" id="SM00382"/>
    </source>
</evidence>
<comment type="catalytic activity">
    <reaction evidence="12">
        <text>ATP + H2O = ADP + phosphate + H(+)</text>
        <dbReference type="Rhea" id="RHEA:13065"/>
        <dbReference type="ChEBI" id="CHEBI:15377"/>
        <dbReference type="ChEBI" id="CHEBI:15378"/>
        <dbReference type="ChEBI" id="CHEBI:30616"/>
        <dbReference type="ChEBI" id="CHEBI:43474"/>
        <dbReference type="ChEBI" id="CHEBI:456216"/>
        <dbReference type="EC" id="5.6.2.3"/>
    </reaction>
</comment>
<evidence type="ECO:0000256" key="3">
    <source>
        <dbReference type="ARBA" id="ARBA00022801"/>
    </source>
</evidence>
<evidence type="ECO:0000256" key="1">
    <source>
        <dbReference type="ARBA" id="ARBA00022741"/>
    </source>
</evidence>
<keyword evidence="10 12" id="KW-0413">Isomerase</keyword>
<evidence type="ECO:0000256" key="2">
    <source>
        <dbReference type="ARBA" id="ARBA00022763"/>
    </source>
</evidence>
<evidence type="ECO:0000256" key="5">
    <source>
        <dbReference type="ARBA" id="ARBA00022840"/>
    </source>
</evidence>
<dbReference type="Pfam" id="PF21530">
    <property type="entry name" value="Pif1_2B_dom"/>
    <property type="match status" value="1"/>
</dbReference>
<dbReference type="GO" id="GO:0005634">
    <property type="term" value="C:nucleus"/>
    <property type="evidence" value="ECO:0007669"/>
    <property type="project" value="UniProtKB-SubCell"/>
</dbReference>
<organism evidence="15 16">
    <name type="scientific">Ephemerocybe angulata</name>
    <dbReference type="NCBI Taxonomy" id="980116"/>
    <lineage>
        <taxon>Eukaryota</taxon>
        <taxon>Fungi</taxon>
        <taxon>Dikarya</taxon>
        <taxon>Basidiomycota</taxon>
        <taxon>Agaricomycotina</taxon>
        <taxon>Agaricomycetes</taxon>
        <taxon>Agaricomycetidae</taxon>
        <taxon>Agaricales</taxon>
        <taxon>Agaricineae</taxon>
        <taxon>Psathyrellaceae</taxon>
        <taxon>Ephemerocybe</taxon>
    </lineage>
</organism>
<dbReference type="PANTHER" id="PTHR47642">
    <property type="entry name" value="ATP-DEPENDENT DNA HELICASE"/>
    <property type="match status" value="1"/>
</dbReference>